<accession>A0A515DE32</accession>
<dbReference type="SUPFAM" id="SSF51556">
    <property type="entry name" value="Metallo-dependent hydrolases"/>
    <property type="match status" value="1"/>
</dbReference>
<dbReference type="AlphaFoldDB" id="A0A515DE32"/>
<gene>
    <name evidence="3" type="ORF">EUB48_16290</name>
</gene>
<dbReference type="KEGG" id="rhf:EUB48_16290"/>
<dbReference type="Proteomes" id="UP000316798">
    <property type="component" value="Chromosome"/>
</dbReference>
<sequence>MNTDKPRRGMAPLHFVDDEWLALRTEDVIDPDRPIVDAHHHIWDGHHTYLVPDLVNDLQCGHNIRGTVYVECSFMYRADGDPRFASVGEVEYANGVAATFASGYYGPVRACAGIVGRVDLTLGALAQPVLEACMSRAPDRFRGIRHMAAWDASPEVNVLRRSPPKDLLLDPNFREGFARLSELGLSFDAWCYHPQLPQLIDLVDKYPNTRVIIDHVGGRAAKGPYAERKEEVFRGWKASMQQLAKRPNVFCKLGGLNMRLSGFDFIDRDLPPTSQELASAWKLSIETCIEAFGPSRCMFESNFPPDKSGCSARVLWNAFKRVVSGYSEDEKFELFAGSAIRAYRLPDALGKPAPDV</sequence>
<feature type="domain" description="Amidohydrolase-related" evidence="2">
    <location>
        <begin position="36"/>
        <end position="345"/>
    </location>
</feature>
<protein>
    <submittedName>
        <fullName evidence="3">Amidohydrolase</fullName>
    </submittedName>
</protein>
<reference evidence="3 4" key="1">
    <citation type="submission" date="2019-01" db="EMBL/GenBank/DDBJ databases">
        <title>Genomic insights into a novel species Rhodoferax sp.</title>
        <authorList>
            <person name="Jin L."/>
        </authorList>
    </citation>
    <scope>NUCLEOTIDE SEQUENCE [LARGE SCALE GENOMIC DNA]</scope>
    <source>
        <strain evidence="3 4">CHu59-6-5</strain>
    </source>
</reference>
<dbReference type="EMBL" id="CP035503">
    <property type="protein sequence ID" value="QDL38674.1"/>
    <property type="molecule type" value="Genomic_DNA"/>
</dbReference>
<dbReference type="GO" id="GO:0016787">
    <property type="term" value="F:hydrolase activity"/>
    <property type="evidence" value="ECO:0007669"/>
    <property type="project" value="UniProtKB-KW"/>
</dbReference>
<dbReference type="Gene3D" id="3.20.20.140">
    <property type="entry name" value="Metal-dependent hydrolases"/>
    <property type="match status" value="1"/>
</dbReference>
<organism evidence="3 4">
    <name type="scientific">Rhodoferax sediminis</name>
    <dbReference type="NCBI Taxonomy" id="2509614"/>
    <lineage>
        <taxon>Bacteria</taxon>
        <taxon>Pseudomonadati</taxon>
        <taxon>Pseudomonadota</taxon>
        <taxon>Betaproteobacteria</taxon>
        <taxon>Burkholderiales</taxon>
        <taxon>Comamonadaceae</taxon>
        <taxon>Rhodoferax</taxon>
    </lineage>
</organism>
<evidence type="ECO:0000313" key="4">
    <source>
        <dbReference type="Proteomes" id="UP000316798"/>
    </source>
</evidence>
<dbReference type="PANTHER" id="PTHR43569">
    <property type="entry name" value="AMIDOHYDROLASE"/>
    <property type="match status" value="1"/>
</dbReference>
<dbReference type="InterPro" id="IPR032466">
    <property type="entry name" value="Metal_Hydrolase"/>
</dbReference>
<evidence type="ECO:0000313" key="3">
    <source>
        <dbReference type="EMBL" id="QDL38674.1"/>
    </source>
</evidence>
<keyword evidence="3" id="KW-0378">Hydrolase</keyword>
<evidence type="ECO:0000259" key="2">
    <source>
        <dbReference type="Pfam" id="PF04909"/>
    </source>
</evidence>
<dbReference type="Pfam" id="PF04909">
    <property type="entry name" value="Amidohydro_2"/>
    <property type="match status" value="1"/>
</dbReference>
<dbReference type="PANTHER" id="PTHR43569:SF1">
    <property type="entry name" value="BLL3371 PROTEIN"/>
    <property type="match status" value="1"/>
</dbReference>
<comment type="similarity">
    <text evidence="1">Belongs to the metallo-dependent hydrolases superfamily.</text>
</comment>
<dbReference type="OrthoDB" id="9787654at2"/>
<keyword evidence="4" id="KW-1185">Reference proteome</keyword>
<name>A0A515DE32_9BURK</name>
<evidence type="ECO:0000256" key="1">
    <source>
        <dbReference type="ARBA" id="ARBA00038310"/>
    </source>
</evidence>
<proteinExistence type="inferred from homology"/>
<dbReference type="InterPro" id="IPR052350">
    <property type="entry name" value="Metallo-dep_Lactonases"/>
</dbReference>
<dbReference type="InterPro" id="IPR006680">
    <property type="entry name" value="Amidohydro-rel"/>
</dbReference>